<dbReference type="InterPro" id="IPR002401">
    <property type="entry name" value="Cyt_P450_E_grp-I"/>
</dbReference>
<reference evidence="13 14" key="1">
    <citation type="journal article" date="2019" name="Fungal Biol. Biotechnol.">
        <title>Draft genome sequence of fastidious pathogen Ceratobasidium theobromae, which causes vascular-streak dieback in Theobroma cacao.</title>
        <authorList>
            <person name="Ali S.S."/>
            <person name="Asman A."/>
            <person name="Shao J."/>
            <person name="Firmansyah A.P."/>
            <person name="Susilo A.W."/>
            <person name="Rosmana A."/>
            <person name="McMahon P."/>
            <person name="Junaid M."/>
            <person name="Guest D."/>
            <person name="Kheng T.Y."/>
            <person name="Meinhardt L.W."/>
            <person name="Bailey B.A."/>
        </authorList>
    </citation>
    <scope>NUCLEOTIDE SEQUENCE [LARGE SCALE GENOMIC DNA]</scope>
    <source>
        <strain evidence="13 14">CT2</strain>
    </source>
</reference>
<evidence type="ECO:0000256" key="7">
    <source>
        <dbReference type="ARBA" id="ARBA00023004"/>
    </source>
</evidence>
<keyword evidence="7 9" id="KW-0408">Iron</keyword>
<dbReference type="CDD" id="cd11061">
    <property type="entry name" value="CYP67-like"/>
    <property type="match status" value="1"/>
</dbReference>
<proteinExistence type="inferred from homology"/>
<keyword evidence="6 10" id="KW-0560">Oxidoreductase</keyword>
<dbReference type="PANTHER" id="PTHR24305:SF29">
    <property type="entry name" value="BENZOATE-PARA-HYDROXYLASE"/>
    <property type="match status" value="1"/>
</dbReference>
<keyword evidence="12" id="KW-1133">Transmembrane helix</keyword>
<dbReference type="InterPro" id="IPR017972">
    <property type="entry name" value="Cyt_P450_CS"/>
</dbReference>
<keyword evidence="5 9" id="KW-0479">Metal-binding</keyword>
<dbReference type="SUPFAM" id="SSF48264">
    <property type="entry name" value="Cytochrome P450"/>
    <property type="match status" value="1"/>
</dbReference>
<evidence type="ECO:0000256" key="1">
    <source>
        <dbReference type="ARBA" id="ARBA00001971"/>
    </source>
</evidence>
<accession>A0A5N5QPU1</accession>
<evidence type="ECO:0000256" key="10">
    <source>
        <dbReference type="RuleBase" id="RU000461"/>
    </source>
</evidence>
<organism evidence="13 14">
    <name type="scientific">Ceratobasidium theobromae</name>
    <dbReference type="NCBI Taxonomy" id="1582974"/>
    <lineage>
        <taxon>Eukaryota</taxon>
        <taxon>Fungi</taxon>
        <taxon>Dikarya</taxon>
        <taxon>Basidiomycota</taxon>
        <taxon>Agaricomycotina</taxon>
        <taxon>Agaricomycetes</taxon>
        <taxon>Cantharellales</taxon>
        <taxon>Ceratobasidiaceae</taxon>
        <taxon>Ceratobasidium</taxon>
    </lineage>
</organism>
<dbReference type="OrthoDB" id="1470350at2759"/>
<dbReference type="Pfam" id="PF00067">
    <property type="entry name" value="p450"/>
    <property type="match status" value="1"/>
</dbReference>
<dbReference type="PANTHER" id="PTHR24305">
    <property type="entry name" value="CYTOCHROME P450"/>
    <property type="match status" value="1"/>
</dbReference>
<dbReference type="PROSITE" id="PS00086">
    <property type="entry name" value="CYTOCHROME_P450"/>
    <property type="match status" value="1"/>
</dbReference>
<dbReference type="GO" id="GO:0016705">
    <property type="term" value="F:oxidoreductase activity, acting on paired donors, with incorporation or reduction of molecular oxygen"/>
    <property type="evidence" value="ECO:0007669"/>
    <property type="project" value="InterPro"/>
</dbReference>
<evidence type="ECO:0000256" key="9">
    <source>
        <dbReference type="PIRSR" id="PIRSR602401-1"/>
    </source>
</evidence>
<comment type="similarity">
    <text evidence="3 10">Belongs to the cytochrome P450 family.</text>
</comment>
<sequence>MEYISLFDSHTASYIYYGAMMLITAWVFSPLVTYLNDSHRLKRPSIGGPFLAAISDAWLTYVSVRGKRSEYVYNLHKKYGKLVRIAPNHVSVCDPGAMQAIYGHGTGTLKPDFYDAFVSIRRGLFTTRDRAEHARKRRLISHAFSPQSILSFEPHVRKHLQMFCAHWDLKCALAAEAGEKQGIAWFDCLPSFGYLTFDIIGDLAFGAPFGMTKVQKDMAPIIVSGEVAGEDPVIKYVPAVKTLNERGEFGASMGVVPVWLRPLARHLPFWARANVAVKTFEKMAIASVNRRLMFGQAEDEDELEISAVADDGENETHVKTSDLLEKLLQGKDSNGDPIGKEELTAEALTLMVAGSDTTSNSCGAITYFLAANPNVQKKLQDELDSVIPSKRSKHPPTTNAALPPRPASSAITRFGDVKTLPYLHACVNEGLRLHSTSGIGLPRAVPPGATLVVCGETFDEGTILSVPTYNLHHDEEIWGADAAAYRPERWFEREVGKEFNPFSFGPRACVGRNLAMMELLVIISTIFRRYEFRLESPDQKLDTTEGFLRKPVECVLGVRRREVTLE</sequence>
<evidence type="ECO:0000256" key="11">
    <source>
        <dbReference type="SAM" id="MobiDB-lite"/>
    </source>
</evidence>
<evidence type="ECO:0008006" key="15">
    <source>
        <dbReference type="Google" id="ProtNLM"/>
    </source>
</evidence>
<dbReference type="InterPro" id="IPR036396">
    <property type="entry name" value="Cyt_P450_sf"/>
</dbReference>
<gene>
    <name evidence="13" type="ORF">CTheo_2739</name>
</gene>
<comment type="pathway">
    <text evidence="2">Secondary metabolite biosynthesis.</text>
</comment>
<evidence type="ECO:0000256" key="8">
    <source>
        <dbReference type="ARBA" id="ARBA00023033"/>
    </source>
</evidence>
<evidence type="ECO:0000256" key="4">
    <source>
        <dbReference type="ARBA" id="ARBA00022617"/>
    </source>
</evidence>
<keyword evidence="12" id="KW-0472">Membrane</keyword>
<comment type="caution">
    <text evidence="13">The sequence shown here is derived from an EMBL/GenBank/DDBJ whole genome shotgun (WGS) entry which is preliminary data.</text>
</comment>
<evidence type="ECO:0000256" key="2">
    <source>
        <dbReference type="ARBA" id="ARBA00005179"/>
    </source>
</evidence>
<dbReference type="PRINTS" id="PR00463">
    <property type="entry name" value="EP450I"/>
</dbReference>
<evidence type="ECO:0000313" key="14">
    <source>
        <dbReference type="Proteomes" id="UP000383932"/>
    </source>
</evidence>
<evidence type="ECO:0000313" key="13">
    <source>
        <dbReference type="EMBL" id="KAB5593770.1"/>
    </source>
</evidence>
<dbReference type="GO" id="GO:0004497">
    <property type="term" value="F:monooxygenase activity"/>
    <property type="evidence" value="ECO:0007669"/>
    <property type="project" value="UniProtKB-KW"/>
</dbReference>
<feature type="region of interest" description="Disordered" evidence="11">
    <location>
        <begin position="388"/>
        <end position="407"/>
    </location>
</feature>
<evidence type="ECO:0000256" key="5">
    <source>
        <dbReference type="ARBA" id="ARBA00022723"/>
    </source>
</evidence>
<evidence type="ECO:0000256" key="3">
    <source>
        <dbReference type="ARBA" id="ARBA00010617"/>
    </source>
</evidence>
<comment type="cofactor">
    <cofactor evidence="1 9">
        <name>heme</name>
        <dbReference type="ChEBI" id="CHEBI:30413"/>
    </cofactor>
</comment>
<keyword evidence="14" id="KW-1185">Reference proteome</keyword>
<dbReference type="GO" id="GO:0005506">
    <property type="term" value="F:iron ion binding"/>
    <property type="evidence" value="ECO:0007669"/>
    <property type="project" value="InterPro"/>
</dbReference>
<name>A0A5N5QPU1_9AGAM</name>
<dbReference type="Gene3D" id="1.10.630.10">
    <property type="entry name" value="Cytochrome P450"/>
    <property type="match status" value="1"/>
</dbReference>
<feature type="transmembrane region" description="Helical" evidence="12">
    <location>
        <begin position="14"/>
        <end position="35"/>
    </location>
</feature>
<evidence type="ECO:0000256" key="12">
    <source>
        <dbReference type="SAM" id="Phobius"/>
    </source>
</evidence>
<feature type="binding site" description="axial binding residue" evidence="9">
    <location>
        <position position="509"/>
    </location>
    <ligand>
        <name>heme</name>
        <dbReference type="ChEBI" id="CHEBI:30413"/>
    </ligand>
    <ligandPart>
        <name>Fe</name>
        <dbReference type="ChEBI" id="CHEBI:18248"/>
    </ligandPart>
</feature>
<dbReference type="PRINTS" id="PR00385">
    <property type="entry name" value="P450"/>
</dbReference>
<dbReference type="EMBL" id="SSOP01000030">
    <property type="protein sequence ID" value="KAB5593770.1"/>
    <property type="molecule type" value="Genomic_DNA"/>
</dbReference>
<dbReference type="AlphaFoldDB" id="A0A5N5QPU1"/>
<keyword evidence="4 9" id="KW-0349">Heme</keyword>
<dbReference type="InterPro" id="IPR001128">
    <property type="entry name" value="Cyt_P450"/>
</dbReference>
<keyword evidence="12" id="KW-0812">Transmembrane</keyword>
<evidence type="ECO:0000256" key="6">
    <source>
        <dbReference type="ARBA" id="ARBA00023002"/>
    </source>
</evidence>
<protein>
    <recommendedName>
        <fullName evidence="15">Benzoate 4-monooxygenase</fullName>
    </recommendedName>
</protein>
<dbReference type="Proteomes" id="UP000383932">
    <property type="component" value="Unassembled WGS sequence"/>
</dbReference>
<dbReference type="GO" id="GO:0020037">
    <property type="term" value="F:heme binding"/>
    <property type="evidence" value="ECO:0007669"/>
    <property type="project" value="InterPro"/>
</dbReference>
<keyword evidence="8 10" id="KW-0503">Monooxygenase</keyword>
<dbReference type="InterPro" id="IPR050121">
    <property type="entry name" value="Cytochrome_P450_monoxygenase"/>
</dbReference>